<dbReference type="Proteomes" id="UP000436088">
    <property type="component" value="Unassembled WGS sequence"/>
</dbReference>
<dbReference type="Gene3D" id="3.40.50.720">
    <property type="entry name" value="NAD(P)-binding Rossmann-like Domain"/>
    <property type="match status" value="3"/>
</dbReference>
<dbReference type="FunFam" id="3.40.50.720:FF:000084">
    <property type="entry name" value="Short-chain dehydrogenase reductase"/>
    <property type="match status" value="1"/>
</dbReference>
<feature type="region of interest" description="Disordered" evidence="3">
    <location>
        <begin position="951"/>
        <end position="984"/>
    </location>
</feature>
<keyword evidence="2" id="KW-0378">Hydrolase</keyword>
<evidence type="ECO:0000259" key="4">
    <source>
        <dbReference type="PROSITE" id="PS50994"/>
    </source>
</evidence>
<dbReference type="Gene3D" id="3.30.420.10">
    <property type="entry name" value="Ribonuclease H-like superfamily/Ribonuclease H"/>
    <property type="match status" value="1"/>
</dbReference>
<comment type="similarity">
    <text evidence="1">Belongs to the short-chain dehydrogenases/reductases (SDR) family.</text>
</comment>
<dbReference type="InterPro" id="IPR054722">
    <property type="entry name" value="PolX-like_BBD"/>
</dbReference>
<dbReference type="Pfam" id="PF07727">
    <property type="entry name" value="RVT_2"/>
    <property type="match status" value="1"/>
</dbReference>
<comment type="caution">
    <text evidence="5">The sequence shown here is derived from an EMBL/GenBank/DDBJ whole genome shotgun (WGS) entry which is preliminary data.</text>
</comment>
<dbReference type="SUPFAM" id="SSF53098">
    <property type="entry name" value="Ribonuclease H-like"/>
    <property type="match status" value="1"/>
</dbReference>
<evidence type="ECO:0000313" key="5">
    <source>
        <dbReference type="EMBL" id="KAE8665851.1"/>
    </source>
</evidence>
<dbReference type="AlphaFoldDB" id="A0A6A2WWW0"/>
<feature type="region of interest" description="Disordered" evidence="3">
    <location>
        <begin position="471"/>
        <end position="494"/>
    </location>
</feature>
<feature type="compositionally biased region" description="Acidic residues" evidence="3">
    <location>
        <begin position="958"/>
        <end position="969"/>
    </location>
</feature>
<dbReference type="GO" id="GO:0004190">
    <property type="term" value="F:aspartic-type endopeptidase activity"/>
    <property type="evidence" value="ECO:0007669"/>
    <property type="project" value="UniProtKB-KW"/>
</dbReference>
<name>A0A6A2WWW0_HIBSY</name>
<keyword evidence="2" id="KW-0645">Protease</keyword>
<dbReference type="EMBL" id="VEPZ02001604">
    <property type="protein sequence ID" value="KAE8665851.1"/>
    <property type="molecule type" value="Genomic_DNA"/>
</dbReference>
<protein>
    <submittedName>
        <fullName evidence="5">(-)-isopiperitenol/(-)-carveol dehydrogenase</fullName>
    </submittedName>
</protein>
<dbReference type="InterPro" id="IPR025724">
    <property type="entry name" value="GAG-pre-integrase_dom"/>
</dbReference>
<dbReference type="InterPro" id="IPR012337">
    <property type="entry name" value="RNaseH-like_sf"/>
</dbReference>
<evidence type="ECO:0000256" key="2">
    <source>
        <dbReference type="ARBA" id="ARBA00022750"/>
    </source>
</evidence>
<dbReference type="GO" id="GO:0015074">
    <property type="term" value="P:DNA integration"/>
    <property type="evidence" value="ECO:0007669"/>
    <property type="project" value="InterPro"/>
</dbReference>
<dbReference type="PROSITE" id="PS50994">
    <property type="entry name" value="INTEGRASE"/>
    <property type="match status" value="1"/>
</dbReference>
<sequence length="1186" mass="132756">MSNKVGGKVAIITGGASGIGEATVRGFVIHGAHPKAYNKKLQGKVAIITGGASGIGAATVHLFADHGAGAIVIADIQDEKGEELAASIGDRCACTYVHCDVTKEQDVESLVQSTIRLHGRLDIMFCNAGILSRSMQTILEFDLPSYEKLFAINVGGVAASIKYAGQAMVKASSRGSIICTASIAAGLASDRNTDYVMSKSSVIALMRCASTQLAPNGIRVNCVSPGPVATPALCENLGMGADDIESMFSRMFRLKNDGVLKVKHVADAVVFLASEESQFITGHNLWLSFVVGTPLLCRHIGKEAEETEKLFGPYTSLKGAVLETMHVADAVVFLASQDSELVTGHDLVVDGTGGEFLKKSGQNKLYMKKRLFRFNYVPCTTMNDHITSFNQLVTDLMNIDVTFEDEDLALMLMGSFPDEFEYLETTLLYGKVDVSLSEVTASLYSYELRKKDKQENTSVEAEALVVRGCSKSQNKGMRGRSKLKNKGKPERGKAVSESNVVEYDDADSDFAFAATPSTSCSSSWLLDSACSHHMTPNKERFFDFKELKGEIICTVNNSPLDTLGIGSIRLRNQDGSIRTLTGVHYLPDLMRNLISVGTLESKGLEVMAKDGYEDYLWCTAAVAASTDEHESEATRLWHMRLGHVGEKSLKLLIDQGLLKSARACKLAFCEHCVKGKKTRVKFRTTIHDIKGILDYVHSDVWGSSRTTSLGGTHYYVTFVDDFSRRVWVYTMKTKDEVIGFFLKWKKMVDTQTDRKIKRLHTNNGGEYKNDPFLKVYEEECIVRHFTVRSTPQQNGVAERINRTLVEKVRCMLYNVGLGKEFWAEALVYACHLVNCLPSTAIGGKTPLEKWFGVPATDYDSLHVFGSTAYYHVKESKLDPRAKNVIFMGITYGVKGYRLWCPETKKIIFSRDVTFDESTMLRKVTSEKLEQTDGTPKQVEFEGSRIDLASKETDVDSPMVEEESDEEEVQTQEPPQQHESTALRKGKRIIRQPARYADMWRIAMNEEMQSLQKNQKWKLASLLKGKKAIGCKWVYAKKDEFPDKNNIRYKARLVAKGYAQTEGVDYNEMDVKTAFLHGDLDEEIYMTQPDGFKVAENEEMVCKLEKSLYGLKQSPRQWYKRFDKFMIGQKYTRSKYDHCVYLRKLQDGSYIYLLLYVDDMLITTRSQTEIAKLKTQLNKEFEMKDLG</sequence>
<gene>
    <name evidence="5" type="ORF">F3Y22_tig00112523pilonHSYRG00005</name>
</gene>
<dbReference type="InterPro" id="IPR043502">
    <property type="entry name" value="DNA/RNA_pol_sf"/>
</dbReference>
<dbReference type="SUPFAM" id="SSF51735">
    <property type="entry name" value="NAD(P)-binding Rossmann-fold domains"/>
    <property type="match status" value="2"/>
</dbReference>
<organism evidence="5 6">
    <name type="scientific">Hibiscus syriacus</name>
    <name type="common">Rose of Sharon</name>
    <dbReference type="NCBI Taxonomy" id="106335"/>
    <lineage>
        <taxon>Eukaryota</taxon>
        <taxon>Viridiplantae</taxon>
        <taxon>Streptophyta</taxon>
        <taxon>Embryophyta</taxon>
        <taxon>Tracheophyta</taxon>
        <taxon>Spermatophyta</taxon>
        <taxon>Magnoliopsida</taxon>
        <taxon>eudicotyledons</taxon>
        <taxon>Gunneridae</taxon>
        <taxon>Pentapetalae</taxon>
        <taxon>rosids</taxon>
        <taxon>malvids</taxon>
        <taxon>Malvales</taxon>
        <taxon>Malvaceae</taxon>
        <taxon>Malvoideae</taxon>
        <taxon>Hibiscus</taxon>
    </lineage>
</organism>
<dbReference type="Pfam" id="PF25597">
    <property type="entry name" value="SH3_retrovirus"/>
    <property type="match status" value="1"/>
</dbReference>
<dbReference type="GO" id="GO:0003676">
    <property type="term" value="F:nucleic acid binding"/>
    <property type="evidence" value="ECO:0007669"/>
    <property type="project" value="InterPro"/>
</dbReference>
<dbReference type="PRINTS" id="PR00081">
    <property type="entry name" value="GDHRDH"/>
</dbReference>
<evidence type="ECO:0000313" key="6">
    <source>
        <dbReference type="Proteomes" id="UP000436088"/>
    </source>
</evidence>
<dbReference type="InterPro" id="IPR020904">
    <property type="entry name" value="Sc_DH/Rdtase_CS"/>
</dbReference>
<dbReference type="InterPro" id="IPR001584">
    <property type="entry name" value="Integrase_cat-core"/>
</dbReference>
<dbReference type="SUPFAM" id="SSF56672">
    <property type="entry name" value="DNA/RNA polymerases"/>
    <property type="match status" value="1"/>
</dbReference>
<evidence type="ECO:0000256" key="1">
    <source>
        <dbReference type="ARBA" id="ARBA00006484"/>
    </source>
</evidence>
<dbReference type="PROSITE" id="PS00061">
    <property type="entry name" value="ADH_SHORT"/>
    <property type="match status" value="1"/>
</dbReference>
<reference evidence="5" key="1">
    <citation type="submission" date="2019-09" db="EMBL/GenBank/DDBJ databases">
        <title>Draft genome information of white flower Hibiscus syriacus.</title>
        <authorList>
            <person name="Kim Y.-M."/>
        </authorList>
    </citation>
    <scope>NUCLEOTIDE SEQUENCE [LARGE SCALE GENOMIC DNA]</scope>
    <source>
        <strain evidence="5">YM2019G1</strain>
    </source>
</reference>
<proteinExistence type="inferred from homology"/>
<evidence type="ECO:0000256" key="3">
    <source>
        <dbReference type="SAM" id="MobiDB-lite"/>
    </source>
</evidence>
<dbReference type="InterPro" id="IPR036291">
    <property type="entry name" value="NAD(P)-bd_dom_sf"/>
</dbReference>
<dbReference type="InterPro" id="IPR002347">
    <property type="entry name" value="SDR_fam"/>
</dbReference>
<feature type="domain" description="Integrase catalytic" evidence="4">
    <location>
        <begin position="683"/>
        <end position="854"/>
    </location>
</feature>
<dbReference type="Pfam" id="PF22936">
    <property type="entry name" value="Pol_BBD"/>
    <property type="match status" value="1"/>
</dbReference>
<dbReference type="Pfam" id="PF13976">
    <property type="entry name" value="gag_pre-integrs"/>
    <property type="match status" value="1"/>
</dbReference>
<dbReference type="PANTHER" id="PTHR42820">
    <property type="entry name" value="SHORT-CHAIN DEHYDROGENASE REDUCTASE"/>
    <property type="match status" value="1"/>
</dbReference>
<dbReference type="InterPro" id="IPR057670">
    <property type="entry name" value="SH3_retrovirus"/>
</dbReference>
<feature type="compositionally biased region" description="Basic residues" evidence="3">
    <location>
        <begin position="477"/>
        <end position="486"/>
    </location>
</feature>
<accession>A0A6A2WWW0</accession>
<dbReference type="Pfam" id="PF13561">
    <property type="entry name" value="adh_short_C2"/>
    <property type="match status" value="1"/>
</dbReference>
<dbReference type="InterPro" id="IPR013103">
    <property type="entry name" value="RVT_2"/>
</dbReference>
<dbReference type="Pfam" id="PF14223">
    <property type="entry name" value="Retrotran_gag_2"/>
    <property type="match status" value="1"/>
</dbReference>
<keyword evidence="2" id="KW-0064">Aspartyl protease</keyword>
<keyword evidence="6" id="KW-1185">Reference proteome</keyword>
<dbReference type="InterPro" id="IPR036397">
    <property type="entry name" value="RNaseH_sf"/>
</dbReference>
<dbReference type="PANTHER" id="PTHR42820:SF13">
    <property type="entry name" value="(-)-ISOPIPERITENOL_(-)-CARVEOL DEHYDROGENASE, MITOCHONDRIAL-LIKE"/>
    <property type="match status" value="1"/>
</dbReference>